<proteinExistence type="inferred from homology"/>
<dbReference type="Proteomes" id="UP000704960">
    <property type="component" value="Unassembled WGS sequence"/>
</dbReference>
<name>A0A933DRF0_9BACT</name>
<evidence type="ECO:0000259" key="13">
    <source>
        <dbReference type="PROSITE" id="PS51163"/>
    </source>
</evidence>
<keyword evidence="5" id="KW-0808">Transferase</keyword>
<keyword evidence="4" id="KW-0963">Cytoplasm</keyword>
<dbReference type="GO" id="GO:0003725">
    <property type="term" value="F:double-stranded RNA binding"/>
    <property type="evidence" value="ECO:0007669"/>
    <property type="project" value="InterPro"/>
</dbReference>
<dbReference type="Gene3D" id="3.90.870.10">
    <property type="entry name" value="DHBP synthase"/>
    <property type="match status" value="1"/>
</dbReference>
<dbReference type="InterPro" id="IPR017945">
    <property type="entry name" value="DHBP_synth_RibB-like_a/b_dom"/>
</dbReference>
<keyword evidence="8" id="KW-0547">Nucleotide-binding</keyword>
<evidence type="ECO:0000256" key="9">
    <source>
        <dbReference type="ARBA" id="ARBA00022840"/>
    </source>
</evidence>
<dbReference type="PANTHER" id="PTHR17490:SF16">
    <property type="entry name" value="THREONYLCARBAMOYL-AMP SYNTHASE"/>
    <property type="match status" value="1"/>
</dbReference>
<dbReference type="AlphaFoldDB" id="A0A933DRF0"/>
<evidence type="ECO:0000256" key="5">
    <source>
        <dbReference type="ARBA" id="ARBA00022679"/>
    </source>
</evidence>
<evidence type="ECO:0000256" key="8">
    <source>
        <dbReference type="ARBA" id="ARBA00022741"/>
    </source>
</evidence>
<dbReference type="GO" id="GO:0006450">
    <property type="term" value="P:regulation of translational fidelity"/>
    <property type="evidence" value="ECO:0007669"/>
    <property type="project" value="TreeGrafter"/>
</dbReference>
<dbReference type="GO" id="GO:0005737">
    <property type="term" value="C:cytoplasm"/>
    <property type="evidence" value="ECO:0007669"/>
    <property type="project" value="UniProtKB-SubCell"/>
</dbReference>
<protein>
    <recommendedName>
        <fullName evidence="10">L-threonylcarbamoyladenylate synthase</fullName>
        <ecNumber evidence="3">2.7.7.87</ecNumber>
    </recommendedName>
    <alternativeName>
        <fullName evidence="10">L-threonylcarbamoyladenylate synthase</fullName>
    </alternativeName>
</protein>
<keyword evidence="6" id="KW-0819">tRNA processing</keyword>
<feature type="compositionally biased region" description="Polar residues" evidence="12">
    <location>
        <begin position="181"/>
        <end position="198"/>
    </location>
</feature>
<organism evidence="14 15">
    <name type="scientific">Candidatus Sungiibacteriota bacterium</name>
    <dbReference type="NCBI Taxonomy" id="2750080"/>
    <lineage>
        <taxon>Bacteria</taxon>
        <taxon>Candidatus Sungiibacteriota</taxon>
    </lineage>
</organism>
<evidence type="ECO:0000256" key="7">
    <source>
        <dbReference type="ARBA" id="ARBA00022695"/>
    </source>
</evidence>
<dbReference type="SUPFAM" id="SSF55821">
    <property type="entry name" value="YrdC/RibB"/>
    <property type="match status" value="1"/>
</dbReference>
<evidence type="ECO:0000313" key="15">
    <source>
        <dbReference type="Proteomes" id="UP000704960"/>
    </source>
</evidence>
<evidence type="ECO:0000256" key="12">
    <source>
        <dbReference type="SAM" id="MobiDB-lite"/>
    </source>
</evidence>
<evidence type="ECO:0000256" key="4">
    <source>
        <dbReference type="ARBA" id="ARBA00022490"/>
    </source>
</evidence>
<keyword evidence="9" id="KW-0067">ATP-binding</keyword>
<sequence>MEIIHLTERNHGAVVERAASLLRRGGVVAVPTDTVYGLAADVFRDTAVRKVFRIKKRSHTKALPVFIRGVQAAKTYAYVDAKLERLLAKLWPGQTTVVLRKRDAMPDLITGGTPKVGLRVPDHPFLSELLAIYPNPLTATSANISGSEPAVSGVDVQNTFRGRIPMPDLLVDGGPPPSPSQFSGTKSWEGKSPSSTVFELTDPKNPKVLRMGAITKEKLDEFLKQWEKKPL</sequence>
<dbReference type="InterPro" id="IPR050156">
    <property type="entry name" value="TC-AMP_synthase_SUA5"/>
</dbReference>
<gene>
    <name evidence="14" type="ORF">HY474_00455</name>
</gene>
<dbReference type="GO" id="GO:0005524">
    <property type="term" value="F:ATP binding"/>
    <property type="evidence" value="ECO:0007669"/>
    <property type="project" value="UniProtKB-KW"/>
</dbReference>
<reference evidence="14" key="1">
    <citation type="submission" date="2020-07" db="EMBL/GenBank/DDBJ databases">
        <title>Huge and variable diversity of episymbiotic CPR bacteria and DPANN archaea in groundwater ecosystems.</title>
        <authorList>
            <person name="He C.Y."/>
            <person name="Keren R."/>
            <person name="Whittaker M."/>
            <person name="Farag I.F."/>
            <person name="Doudna J."/>
            <person name="Cate J.H.D."/>
            <person name="Banfield J.F."/>
        </authorList>
    </citation>
    <scope>NUCLEOTIDE SEQUENCE</scope>
    <source>
        <strain evidence="14">NC_groundwater_1226_Ag_S-0.1um_59_124</strain>
    </source>
</reference>
<comment type="caution">
    <text evidence="14">The sequence shown here is derived from an EMBL/GenBank/DDBJ whole genome shotgun (WGS) entry which is preliminary data.</text>
</comment>
<evidence type="ECO:0000256" key="3">
    <source>
        <dbReference type="ARBA" id="ARBA00012584"/>
    </source>
</evidence>
<evidence type="ECO:0000256" key="11">
    <source>
        <dbReference type="ARBA" id="ARBA00048366"/>
    </source>
</evidence>
<comment type="catalytic activity">
    <reaction evidence="11">
        <text>L-threonine + hydrogencarbonate + ATP = L-threonylcarbamoyladenylate + diphosphate + H2O</text>
        <dbReference type="Rhea" id="RHEA:36407"/>
        <dbReference type="ChEBI" id="CHEBI:15377"/>
        <dbReference type="ChEBI" id="CHEBI:17544"/>
        <dbReference type="ChEBI" id="CHEBI:30616"/>
        <dbReference type="ChEBI" id="CHEBI:33019"/>
        <dbReference type="ChEBI" id="CHEBI:57926"/>
        <dbReference type="ChEBI" id="CHEBI:73682"/>
        <dbReference type="EC" id="2.7.7.87"/>
    </reaction>
</comment>
<dbReference type="GO" id="GO:0008033">
    <property type="term" value="P:tRNA processing"/>
    <property type="evidence" value="ECO:0007669"/>
    <property type="project" value="UniProtKB-KW"/>
</dbReference>
<evidence type="ECO:0000256" key="1">
    <source>
        <dbReference type="ARBA" id="ARBA00004496"/>
    </source>
</evidence>
<keyword evidence="7" id="KW-0548">Nucleotidyltransferase</keyword>
<evidence type="ECO:0000256" key="2">
    <source>
        <dbReference type="ARBA" id="ARBA00007663"/>
    </source>
</evidence>
<dbReference type="EMBL" id="JACQMJ010000004">
    <property type="protein sequence ID" value="MBI4132085.1"/>
    <property type="molecule type" value="Genomic_DNA"/>
</dbReference>
<accession>A0A933DRF0</accession>
<dbReference type="InterPro" id="IPR006070">
    <property type="entry name" value="Sua5-like_dom"/>
</dbReference>
<dbReference type="GO" id="GO:0061710">
    <property type="term" value="F:L-threonylcarbamoyladenylate synthase"/>
    <property type="evidence" value="ECO:0007669"/>
    <property type="project" value="UniProtKB-EC"/>
</dbReference>
<comment type="subcellular location">
    <subcellularLocation>
        <location evidence="1">Cytoplasm</location>
    </subcellularLocation>
</comment>
<feature type="domain" description="YrdC-like" evidence="13">
    <location>
        <begin position="12"/>
        <end position="214"/>
    </location>
</feature>
<dbReference type="PROSITE" id="PS51163">
    <property type="entry name" value="YRDC"/>
    <property type="match status" value="1"/>
</dbReference>
<dbReference type="NCBIfam" id="TIGR00057">
    <property type="entry name" value="L-threonylcarbamoyladenylate synthase"/>
    <property type="match status" value="1"/>
</dbReference>
<dbReference type="GO" id="GO:0000049">
    <property type="term" value="F:tRNA binding"/>
    <property type="evidence" value="ECO:0007669"/>
    <property type="project" value="TreeGrafter"/>
</dbReference>
<dbReference type="EC" id="2.7.7.87" evidence="3"/>
<comment type="similarity">
    <text evidence="2">Belongs to the SUA5 family.</text>
</comment>
<evidence type="ECO:0000313" key="14">
    <source>
        <dbReference type="EMBL" id="MBI4132085.1"/>
    </source>
</evidence>
<evidence type="ECO:0000256" key="6">
    <source>
        <dbReference type="ARBA" id="ARBA00022694"/>
    </source>
</evidence>
<dbReference type="PANTHER" id="PTHR17490">
    <property type="entry name" value="SUA5"/>
    <property type="match status" value="1"/>
</dbReference>
<dbReference type="Pfam" id="PF01300">
    <property type="entry name" value="Sua5_yciO_yrdC"/>
    <property type="match status" value="1"/>
</dbReference>
<feature type="region of interest" description="Disordered" evidence="12">
    <location>
        <begin position="169"/>
        <end position="203"/>
    </location>
</feature>
<evidence type="ECO:0000256" key="10">
    <source>
        <dbReference type="ARBA" id="ARBA00029774"/>
    </source>
</evidence>